<dbReference type="GO" id="GO:0009252">
    <property type="term" value="P:peptidoglycan biosynthetic process"/>
    <property type="evidence" value="ECO:0007669"/>
    <property type="project" value="UniProtKB-UniRule"/>
</dbReference>
<evidence type="ECO:0000256" key="7">
    <source>
        <dbReference type="ARBA" id="ARBA00023136"/>
    </source>
</evidence>
<keyword evidence="6 10" id="KW-0573">Peptidoglycan synthesis</keyword>
<evidence type="ECO:0000256" key="8">
    <source>
        <dbReference type="ARBA" id="ARBA00023306"/>
    </source>
</evidence>
<dbReference type="EMBL" id="CP002873">
    <property type="protein sequence ID" value="AGA65959.1"/>
    <property type="molecule type" value="Genomic_DNA"/>
</dbReference>
<evidence type="ECO:0000259" key="11">
    <source>
        <dbReference type="Pfam" id="PF03033"/>
    </source>
</evidence>
<dbReference type="PANTHER" id="PTHR21015:SF22">
    <property type="entry name" value="GLYCOSYLTRANSFERASE"/>
    <property type="match status" value="1"/>
</dbReference>
<protein>
    <recommendedName>
        <fullName evidence="10">UDP-N-acetylglucosamine--N-acetylmuramyl-(pentapeptide) pyrophosphoryl-undecaprenol N-acetylglucosamine transferase</fullName>
        <ecNumber evidence="10">2.4.1.227</ecNumber>
    </recommendedName>
    <alternativeName>
        <fullName evidence="10">Undecaprenyl-PP-MurNAc-pentapeptide-UDPGlcNAc GlcNAc transferase</fullName>
    </alternativeName>
</protein>
<keyword evidence="1 10" id="KW-1003">Cell membrane</keyword>
<sequence>MNVILSGGGTAGHITPAISIYDHLKKLGHNPRLVVAARDYNLIPPHYDYNYLEINSPGNLLKNIAFLLKFIPSMIKANNIIKKHKPECIIGMGGFVSMPMLYVAKLKKIPIFLCEQNSIPGKVNKIFYKHAKGAYLTFSKTLQYMPKGKVMGNPVRDDFFIVNRKSSRIIMKLKDDDKLLVVMGGSQGALKLNNIFLDCIKNVKENVKNLHIVWLAGPKWGSEIIAKVNDKKITDVTVHSYYKDMATLLHAADFVVSRAGSSSISEILAVNVPSLLVPFPYATDNHQYYNALELVNKDMAYLMNEADLDSKQLGEIIIKNLNNQDRLNVMRENIRKNYTSRAVTAIVNDILSIMDNIKRK</sequence>
<dbReference type="GO" id="GO:0005886">
    <property type="term" value="C:plasma membrane"/>
    <property type="evidence" value="ECO:0007669"/>
    <property type="project" value="UniProtKB-SubCell"/>
</dbReference>
<keyword evidence="4 10" id="KW-0808">Transferase</keyword>
<comment type="function">
    <text evidence="10">Cell wall formation. Catalyzes the transfer of a GlcNAc subunit on undecaprenyl-pyrophosphoryl-MurNAc-pentapeptide (lipid intermediate I) to form undecaprenyl-pyrophosphoryl-MurNAc-(pentapeptide)GlcNAc (lipid intermediate II).</text>
</comment>
<feature type="binding site" evidence="10">
    <location>
        <position position="186"/>
    </location>
    <ligand>
        <name>UDP-N-acetyl-alpha-D-glucosamine</name>
        <dbReference type="ChEBI" id="CHEBI:57705"/>
    </ligand>
</feature>
<dbReference type="GeneID" id="56440853"/>
<evidence type="ECO:0000256" key="2">
    <source>
        <dbReference type="ARBA" id="ARBA00022618"/>
    </source>
</evidence>
<evidence type="ECO:0000256" key="1">
    <source>
        <dbReference type="ARBA" id="ARBA00022475"/>
    </source>
</evidence>
<feature type="domain" description="Glycosyl transferase family 28 C-terminal" evidence="12">
    <location>
        <begin position="180"/>
        <end position="334"/>
    </location>
</feature>
<dbReference type="UniPathway" id="UPA00219"/>
<dbReference type="Pfam" id="PF04101">
    <property type="entry name" value="Glyco_tran_28_C"/>
    <property type="match status" value="1"/>
</dbReference>
<dbReference type="GO" id="GO:0005975">
    <property type="term" value="P:carbohydrate metabolic process"/>
    <property type="evidence" value="ECO:0007669"/>
    <property type="project" value="InterPro"/>
</dbReference>
<feature type="binding site" evidence="10">
    <location>
        <begin position="10"/>
        <end position="12"/>
    </location>
    <ligand>
        <name>UDP-N-acetyl-alpha-D-glucosamine</name>
        <dbReference type="ChEBI" id="CHEBI:57705"/>
    </ligand>
</feature>
<dbReference type="Proteomes" id="UP000010793">
    <property type="component" value="Chromosome"/>
</dbReference>
<feature type="binding site" evidence="10">
    <location>
        <position position="117"/>
    </location>
    <ligand>
        <name>UDP-N-acetyl-alpha-D-glucosamine</name>
        <dbReference type="ChEBI" id="CHEBI:57705"/>
    </ligand>
</feature>
<evidence type="ECO:0000259" key="12">
    <source>
        <dbReference type="Pfam" id="PF04101"/>
    </source>
</evidence>
<organism evidence="13 14">
    <name type="scientific">Brachyspira pilosicoli P43/6/78</name>
    <dbReference type="NCBI Taxonomy" id="1042417"/>
    <lineage>
        <taxon>Bacteria</taxon>
        <taxon>Pseudomonadati</taxon>
        <taxon>Spirochaetota</taxon>
        <taxon>Spirochaetia</taxon>
        <taxon>Brachyspirales</taxon>
        <taxon>Brachyspiraceae</taxon>
        <taxon>Brachyspira</taxon>
    </lineage>
</organism>
<reference evidence="13 14" key="1">
    <citation type="journal article" date="2013" name="Genome Announc.">
        <title>Complete Genome Sequence of the Porcine Strain Brachyspira pilosicoli P43/6/78(T.).</title>
        <authorList>
            <person name="Lin C."/>
            <person name="den Bakker H.C."/>
            <person name="Suzuki H."/>
            <person name="Lefebure T."/>
            <person name="Ponnala L."/>
            <person name="Sun Q."/>
            <person name="Stanhope M.J."/>
            <person name="Wiedmann M."/>
            <person name="Duhamel G.E."/>
        </authorList>
    </citation>
    <scope>NUCLEOTIDE SEQUENCE [LARGE SCALE GENOMIC DNA]</scope>
    <source>
        <strain evidence="13 14">P43/6/78</strain>
    </source>
</reference>
<dbReference type="AlphaFoldDB" id="A0A3B6VTT9"/>
<comment type="subcellular location">
    <subcellularLocation>
        <location evidence="10">Cell membrane</location>
        <topology evidence="10">Peripheral membrane protein</topology>
        <orientation evidence="10">Cytoplasmic side</orientation>
    </subcellularLocation>
</comment>
<comment type="caution">
    <text evidence="10">Lacks conserved residue(s) required for the propagation of feature annotation.</text>
</comment>
<feature type="binding site" evidence="10">
    <location>
        <position position="156"/>
    </location>
    <ligand>
        <name>UDP-N-acetyl-alpha-D-glucosamine</name>
        <dbReference type="ChEBI" id="CHEBI:57705"/>
    </ligand>
</feature>
<dbReference type="KEGG" id="bpip:BPP43_03295"/>
<dbReference type="HAMAP" id="MF_00033">
    <property type="entry name" value="MurG"/>
    <property type="match status" value="1"/>
</dbReference>
<evidence type="ECO:0000256" key="10">
    <source>
        <dbReference type="HAMAP-Rule" id="MF_00033"/>
    </source>
</evidence>
<dbReference type="GO" id="GO:0051991">
    <property type="term" value="F:UDP-N-acetyl-D-glucosamine:N-acetylmuramoyl-L-alanyl-D-glutamyl-meso-2,6-diaminopimelyl-D-alanyl-D-alanine-diphosphoundecaprenol 4-beta-N-acetylglucosaminlytransferase activity"/>
    <property type="evidence" value="ECO:0007669"/>
    <property type="project" value="RHEA"/>
</dbReference>
<comment type="similarity">
    <text evidence="10">Belongs to the glycosyltransferase 28 family. MurG subfamily.</text>
</comment>
<evidence type="ECO:0000256" key="9">
    <source>
        <dbReference type="ARBA" id="ARBA00023316"/>
    </source>
</evidence>
<feature type="binding site" evidence="10">
    <location>
        <position position="287"/>
    </location>
    <ligand>
        <name>UDP-N-acetyl-alpha-D-glucosamine</name>
        <dbReference type="ChEBI" id="CHEBI:57705"/>
    </ligand>
</feature>
<dbReference type="Gene3D" id="3.40.50.2000">
    <property type="entry name" value="Glycogen Phosphorylase B"/>
    <property type="match status" value="2"/>
</dbReference>
<evidence type="ECO:0000256" key="3">
    <source>
        <dbReference type="ARBA" id="ARBA00022676"/>
    </source>
</evidence>
<dbReference type="GO" id="GO:0008360">
    <property type="term" value="P:regulation of cell shape"/>
    <property type="evidence" value="ECO:0007669"/>
    <property type="project" value="UniProtKB-KW"/>
</dbReference>
<dbReference type="GO" id="GO:0051301">
    <property type="term" value="P:cell division"/>
    <property type="evidence" value="ECO:0007669"/>
    <property type="project" value="UniProtKB-KW"/>
</dbReference>
<keyword evidence="14" id="KW-1185">Reference proteome</keyword>
<feature type="domain" description="Glycosyltransferase family 28 N-terminal" evidence="11">
    <location>
        <begin position="3"/>
        <end position="135"/>
    </location>
</feature>
<dbReference type="EC" id="2.4.1.227" evidence="10"/>
<comment type="catalytic activity">
    <reaction evidence="10">
        <text>di-trans,octa-cis-undecaprenyl diphospho-N-acetyl-alpha-D-muramoyl-L-alanyl-D-glutamyl-meso-2,6-diaminopimeloyl-D-alanyl-D-alanine + UDP-N-acetyl-alpha-D-glucosamine = di-trans,octa-cis-undecaprenyl diphospho-[N-acetyl-alpha-D-glucosaminyl-(1-&gt;4)]-N-acetyl-alpha-D-muramoyl-L-alanyl-D-glutamyl-meso-2,6-diaminopimeloyl-D-alanyl-D-alanine + UDP + H(+)</text>
        <dbReference type="Rhea" id="RHEA:31227"/>
        <dbReference type="ChEBI" id="CHEBI:15378"/>
        <dbReference type="ChEBI" id="CHEBI:57705"/>
        <dbReference type="ChEBI" id="CHEBI:58223"/>
        <dbReference type="ChEBI" id="CHEBI:61387"/>
        <dbReference type="ChEBI" id="CHEBI:61388"/>
        <dbReference type="EC" id="2.4.1.227"/>
    </reaction>
</comment>
<dbReference type="CDD" id="cd03785">
    <property type="entry name" value="GT28_MurG"/>
    <property type="match status" value="1"/>
</dbReference>
<evidence type="ECO:0000313" key="14">
    <source>
        <dbReference type="Proteomes" id="UP000010793"/>
    </source>
</evidence>
<dbReference type="InterPro" id="IPR004276">
    <property type="entry name" value="GlycoTrans_28_N"/>
</dbReference>
<keyword evidence="3 10" id="KW-0328">Glycosyltransferase</keyword>
<dbReference type="InterPro" id="IPR007235">
    <property type="entry name" value="Glyco_trans_28_C"/>
</dbReference>
<evidence type="ECO:0000313" key="13">
    <source>
        <dbReference type="EMBL" id="AGA65959.1"/>
    </source>
</evidence>
<evidence type="ECO:0000256" key="4">
    <source>
        <dbReference type="ARBA" id="ARBA00022679"/>
    </source>
</evidence>
<proteinExistence type="inferred from homology"/>
<keyword evidence="9 10" id="KW-0961">Cell wall biogenesis/degradation</keyword>
<accession>A0A3B6VTT9</accession>
<dbReference type="GO" id="GO:0050511">
    <property type="term" value="F:undecaprenyldiphospho-muramoylpentapeptide beta-N-acetylglucosaminyltransferase activity"/>
    <property type="evidence" value="ECO:0007669"/>
    <property type="project" value="UniProtKB-UniRule"/>
</dbReference>
<dbReference type="InterPro" id="IPR006009">
    <property type="entry name" value="GlcNAc_MurG"/>
</dbReference>
<dbReference type="SUPFAM" id="SSF53756">
    <property type="entry name" value="UDP-Glycosyltransferase/glycogen phosphorylase"/>
    <property type="match status" value="1"/>
</dbReference>
<evidence type="ECO:0000256" key="6">
    <source>
        <dbReference type="ARBA" id="ARBA00022984"/>
    </source>
</evidence>
<name>A0A3B6VTT9_BRAPL</name>
<gene>
    <name evidence="10" type="primary">murG</name>
    <name evidence="13" type="ORF">BPP43_03295</name>
</gene>
<keyword evidence="8 10" id="KW-0131">Cell cycle</keyword>
<dbReference type="Pfam" id="PF03033">
    <property type="entry name" value="Glyco_transf_28"/>
    <property type="match status" value="1"/>
</dbReference>
<keyword evidence="5 10" id="KW-0133">Cell shape</keyword>
<evidence type="ECO:0000256" key="5">
    <source>
        <dbReference type="ARBA" id="ARBA00022960"/>
    </source>
</evidence>
<keyword evidence="2 10" id="KW-0132">Cell division</keyword>
<dbReference type="GO" id="GO:0071555">
    <property type="term" value="P:cell wall organization"/>
    <property type="evidence" value="ECO:0007669"/>
    <property type="project" value="UniProtKB-KW"/>
</dbReference>
<keyword evidence="7 10" id="KW-0472">Membrane</keyword>
<dbReference type="PANTHER" id="PTHR21015">
    <property type="entry name" value="UDP-N-ACETYLGLUCOSAMINE--N-ACETYLMURAMYL-(PENTAPEPTIDE) PYROPHOSPHORYL-UNDECAPRENOL N-ACETYLGLUCOSAMINE TRANSFERASE 1"/>
    <property type="match status" value="1"/>
</dbReference>
<comment type="pathway">
    <text evidence="10">Cell wall biogenesis; peptidoglycan biosynthesis.</text>
</comment>
<dbReference type="RefSeq" id="WP_013245229.1">
    <property type="nucleotide sequence ID" value="NC_019908.1"/>
</dbReference>